<keyword evidence="2" id="KW-1185">Reference proteome</keyword>
<organism evidence="1 2">
    <name type="scientific">Vogesella amnigena</name>
    <dbReference type="NCBI Taxonomy" id="1507449"/>
    <lineage>
        <taxon>Bacteria</taxon>
        <taxon>Pseudomonadati</taxon>
        <taxon>Pseudomonadota</taxon>
        <taxon>Betaproteobacteria</taxon>
        <taxon>Neisseriales</taxon>
        <taxon>Chromobacteriaceae</taxon>
        <taxon>Vogesella</taxon>
    </lineage>
</organism>
<proteinExistence type="predicted"/>
<gene>
    <name evidence="1" type="ORF">ACFOKJ_11950</name>
</gene>
<evidence type="ECO:0000313" key="1">
    <source>
        <dbReference type="EMBL" id="MFC3626836.1"/>
    </source>
</evidence>
<sequence length="177" mass="20285">MKISVHRIFSLLLVSVYSEIIYSTNLPTHLKNTAWENSPVGTCMKKYHPKNSNNLEGMISKIEKNRDIYGNIYTWQIEATPSSSPLRLLYQTRKNGITCIILMAPYSETVDFSLKNGKLPETIITQDRAPTSEFTETRIIYKKKKHLHFFGHINVYTTAKMERLSGKSIAPVHGNNH</sequence>
<dbReference type="RefSeq" id="WP_390279881.1">
    <property type="nucleotide sequence ID" value="NZ_JBHRYH010000024.1"/>
</dbReference>
<accession>A0ABV7TVQ1</accession>
<dbReference type="EMBL" id="JBHRYH010000024">
    <property type="protein sequence ID" value="MFC3626836.1"/>
    <property type="molecule type" value="Genomic_DNA"/>
</dbReference>
<name>A0ABV7TVQ1_9NEIS</name>
<reference evidence="2" key="1">
    <citation type="journal article" date="2019" name="Int. J. Syst. Evol. Microbiol.">
        <title>The Global Catalogue of Microorganisms (GCM) 10K type strain sequencing project: providing services to taxonomists for standard genome sequencing and annotation.</title>
        <authorList>
            <consortium name="The Broad Institute Genomics Platform"/>
            <consortium name="The Broad Institute Genome Sequencing Center for Infectious Disease"/>
            <person name="Wu L."/>
            <person name="Ma J."/>
        </authorList>
    </citation>
    <scope>NUCLEOTIDE SEQUENCE [LARGE SCALE GENOMIC DNA]</scope>
    <source>
        <strain evidence="2">KCTC 42195</strain>
    </source>
</reference>
<dbReference type="Proteomes" id="UP001595636">
    <property type="component" value="Unassembled WGS sequence"/>
</dbReference>
<evidence type="ECO:0000313" key="2">
    <source>
        <dbReference type="Proteomes" id="UP001595636"/>
    </source>
</evidence>
<protein>
    <submittedName>
        <fullName evidence="1">Uncharacterized protein</fullName>
    </submittedName>
</protein>
<comment type="caution">
    <text evidence="1">The sequence shown here is derived from an EMBL/GenBank/DDBJ whole genome shotgun (WGS) entry which is preliminary data.</text>
</comment>